<protein>
    <submittedName>
        <fullName evidence="1">Uncharacterized protein</fullName>
    </submittedName>
</protein>
<accession>A0A382T3D4</accession>
<organism evidence="1">
    <name type="scientific">marine metagenome</name>
    <dbReference type="NCBI Taxonomy" id="408172"/>
    <lineage>
        <taxon>unclassified sequences</taxon>
        <taxon>metagenomes</taxon>
        <taxon>ecological metagenomes</taxon>
    </lineage>
</organism>
<reference evidence="1" key="1">
    <citation type="submission" date="2018-05" db="EMBL/GenBank/DDBJ databases">
        <authorList>
            <person name="Lanie J.A."/>
            <person name="Ng W.-L."/>
            <person name="Kazmierczak K.M."/>
            <person name="Andrzejewski T.M."/>
            <person name="Davidsen T.M."/>
            <person name="Wayne K.J."/>
            <person name="Tettelin H."/>
            <person name="Glass J.I."/>
            <person name="Rusch D."/>
            <person name="Podicherti R."/>
            <person name="Tsui H.-C.T."/>
            <person name="Winkler M.E."/>
        </authorList>
    </citation>
    <scope>NUCLEOTIDE SEQUENCE</scope>
</reference>
<proteinExistence type="predicted"/>
<name>A0A382T3D4_9ZZZZ</name>
<evidence type="ECO:0000313" key="1">
    <source>
        <dbReference type="EMBL" id="SVD16576.1"/>
    </source>
</evidence>
<dbReference type="AlphaFoldDB" id="A0A382T3D4"/>
<dbReference type="EMBL" id="UINC01133570">
    <property type="protein sequence ID" value="SVD16576.1"/>
    <property type="molecule type" value="Genomic_DNA"/>
</dbReference>
<sequence>MIFFLFALLLISCSAPEKRLEREGLTLAFHSQSSLISEVRELQLEHPIKISTAQTMNHLLLLHYEELTLRGGKKYIFSSNDVLDITPLITKALNRMRANK</sequence>
<gene>
    <name evidence="1" type="ORF">METZ01_LOCUS369430</name>
</gene>
<feature type="non-terminal residue" evidence="1">
    <location>
        <position position="100"/>
    </location>
</feature>